<dbReference type="EMBL" id="AGTP01044718">
    <property type="status" value="NOT_ANNOTATED_CDS"/>
    <property type="molecule type" value="Genomic_DNA"/>
</dbReference>
<reference evidence="15" key="1">
    <citation type="submission" date="2011-11" db="EMBL/GenBank/DDBJ databases">
        <title>The Draft Genome of Spermophilus tridecemlineatus.</title>
        <authorList>
            <consortium name="The Broad Institute Genome Assembly &amp; Analysis Group"/>
            <consortium name="Computational R&amp;D Group"/>
            <consortium name="and Sequencing Platform"/>
            <person name="Di Palma F."/>
            <person name="Alfoldi J."/>
            <person name="Johnson J."/>
            <person name="Berlin A."/>
            <person name="Gnerre S."/>
            <person name="Jaffe D."/>
            <person name="MacCallum I."/>
            <person name="Young S."/>
            <person name="Walker B.J."/>
            <person name="Lindblad-Toh K."/>
        </authorList>
    </citation>
    <scope>NUCLEOTIDE SEQUENCE [LARGE SCALE GENOMIC DNA]</scope>
</reference>
<keyword evidence="7" id="KW-0175">Coiled coil</keyword>
<comment type="subunit">
    <text evidence="10">Interacts with CCDC68 and CCDC120; leading to recruitment to centrosomes. Interacts with PLK1. Interacts with NIN. Interacts with FHDC1. Interacts with CCDC61. Interacts with TBK1; efficient complex formation may be dependent on the presence of CCDC61.</text>
</comment>
<protein>
    <recommendedName>
        <fullName evidence="11">Centrosomal protein of 170 kDa</fullName>
    </recommendedName>
</protein>
<feature type="region of interest" description="Disordered" evidence="12">
    <location>
        <begin position="532"/>
        <end position="784"/>
    </location>
</feature>
<feature type="compositionally biased region" description="Basic and acidic residues" evidence="12">
    <location>
        <begin position="571"/>
        <end position="601"/>
    </location>
</feature>
<dbReference type="PANTHER" id="PTHR15715">
    <property type="entry name" value="CENTROSOMAL PROTEIN OF 170 KDA"/>
    <property type="match status" value="1"/>
</dbReference>
<evidence type="ECO:0000256" key="2">
    <source>
        <dbReference type="ARBA" id="ARBA00004186"/>
    </source>
</evidence>
<reference evidence="14" key="2">
    <citation type="submission" date="2025-08" db="UniProtKB">
        <authorList>
            <consortium name="Ensembl"/>
        </authorList>
    </citation>
    <scope>IDENTIFICATION</scope>
</reference>
<feature type="region of interest" description="Disordered" evidence="12">
    <location>
        <begin position="370"/>
        <end position="394"/>
    </location>
</feature>
<feature type="compositionally biased region" description="Low complexity" evidence="12">
    <location>
        <begin position="866"/>
        <end position="880"/>
    </location>
</feature>
<feature type="region of interest" description="Disordered" evidence="12">
    <location>
        <begin position="126"/>
        <end position="165"/>
    </location>
</feature>
<evidence type="ECO:0000256" key="8">
    <source>
        <dbReference type="ARBA" id="ARBA00023212"/>
    </source>
</evidence>
<feature type="compositionally biased region" description="Polar residues" evidence="12">
    <location>
        <begin position="466"/>
        <end position="483"/>
    </location>
</feature>
<dbReference type="InterPro" id="IPR000253">
    <property type="entry name" value="FHA_dom"/>
</dbReference>
<keyword evidence="4" id="KW-0963">Cytoplasm</keyword>
<dbReference type="CDD" id="cd22724">
    <property type="entry name" value="FHA_Cep170A"/>
    <property type="match status" value="1"/>
</dbReference>
<feature type="compositionally biased region" description="Polar residues" evidence="12">
    <location>
        <begin position="1110"/>
        <end position="1126"/>
    </location>
</feature>
<reference evidence="14" key="3">
    <citation type="submission" date="2025-09" db="UniProtKB">
        <authorList>
            <consortium name="Ensembl"/>
        </authorList>
    </citation>
    <scope>IDENTIFICATION</scope>
</reference>
<evidence type="ECO:0000256" key="10">
    <source>
        <dbReference type="ARBA" id="ARBA00065884"/>
    </source>
</evidence>
<feature type="region of interest" description="Disordered" evidence="12">
    <location>
        <begin position="1110"/>
        <end position="1129"/>
    </location>
</feature>
<dbReference type="GO" id="GO:0005814">
    <property type="term" value="C:centriole"/>
    <property type="evidence" value="ECO:0007669"/>
    <property type="project" value="UniProtKB-SubCell"/>
</dbReference>
<feature type="region of interest" description="Disordered" evidence="12">
    <location>
        <begin position="263"/>
        <end position="287"/>
    </location>
</feature>
<dbReference type="SMART" id="SM00240">
    <property type="entry name" value="FHA"/>
    <property type="match status" value="1"/>
</dbReference>
<name>A0A287D724_ICTTR</name>
<evidence type="ECO:0000256" key="5">
    <source>
        <dbReference type="ARBA" id="ARBA00022553"/>
    </source>
</evidence>
<organism evidence="14 15">
    <name type="scientific">Ictidomys tridecemlineatus</name>
    <name type="common">Thirteen-lined ground squirrel</name>
    <name type="synonym">Spermophilus tridecemlineatus</name>
    <dbReference type="NCBI Taxonomy" id="43179"/>
    <lineage>
        <taxon>Eukaryota</taxon>
        <taxon>Metazoa</taxon>
        <taxon>Chordata</taxon>
        <taxon>Craniata</taxon>
        <taxon>Vertebrata</taxon>
        <taxon>Euteleostomi</taxon>
        <taxon>Mammalia</taxon>
        <taxon>Eutheria</taxon>
        <taxon>Euarchontoglires</taxon>
        <taxon>Glires</taxon>
        <taxon>Rodentia</taxon>
        <taxon>Sciuromorpha</taxon>
        <taxon>Sciuridae</taxon>
        <taxon>Xerinae</taxon>
        <taxon>Marmotini</taxon>
        <taxon>Ictidomys</taxon>
    </lineage>
</organism>
<feature type="compositionally biased region" description="Polar residues" evidence="12">
    <location>
        <begin position="937"/>
        <end position="947"/>
    </location>
</feature>
<keyword evidence="5" id="KW-0597">Phosphoprotein</keyword>
<dbReference type="SUPFAM" id="SSF49879">
    <property type="entry name" value="SMAD/FHA domain"/>
    <property type="match status" value="1"/>
</dbReference>
<feature type="compositionally biased region" description="Polar residues" evidence="12">
    <location>
        <begin position="974"/>
        <end position="983"/>
    </location>
</feature>
<feature type="compositionally biased region" description="Low complexity" evidence="12">
    <location>
        <begin position="1020"/>
        <end position="1036"/>
    </location>
</feature>
<feature type="region of interest" description="Disordered" evidence="12">
    <location>
        <begin position="465"/>
        <end position="486"/>
    </location>
</feature>
<feature type="domain" description="FHA" evidence="13">
    <location>
        <begin position="23"/>
        <end position="73"/>
    </location>
</feature>
<keyword evidence="8" id="KW-0206">Cytoskeleton</keyword>
<dbReference type="Proteomes" id="UP000005215">
    <property type="component" value="Unassembled WGS sequence"/>
</dbReference>
<dbReference type="GO" id="GO:0005819">
    <property type="term" value="C:spindle"/>
    <property type="evidence" value="ECO:0007669"/>
    <property type="project" value="UniProtKB-SubCell"/>
</dbReference>
<keyword evidence="15" id="KW-1185">Reference proteome</keyword>
<dbReference type="GeneTree" id="ENSGT00940000155103"/>
<dbReference type="Pfam" id="PF15308">
    <property type="entry name" value="CEP170_C"/>
    <property type="match status" value="1"/>
</dbReference>
<feature type="compositionally biased region" description="Polar residues" evidence="12">
    <location>
        <begin position="819"/>
        <end position="843"/>
    </location>
</feature>
<comment type="subcellular location">
    <subcellularLocation>
        <location evidence="1">Cytoplasm</location>
        <location evidence="1">Cytoskeleton</location>
        <location evidence="1">Microtubule organizing center</location>
        <location evidence="1">Centrosome</location>
        <location evidence="1">Centriole</location>
    </subcellularLocation>
    <subcellularLocation>
        <location evidence="2">Cytoplasm</location>
        <location evidence="2">Cytoskeleton</location>
        <location evidence="2">Spindle</location>
    </subcellularLocation>
</comment>
<dbReference type="Gene3D" id="2.60.200.20">
    <property type="match status" value="1"/>
</dbReference>
<evidence type="ECO:0000256" key="6">
    <source>
        <dbReference type="ARBA" id="ARBA00022701"/>
    </source>
</evidence>
<proteinExistence type="inferred from homology"/>
<evidence type="ECO:0000256" key="4">
    <source>
        <dbReference type="ARBA" id="ARBA00022490"/>
    </source>
</evidence>
<feature type="region of interest" description="Disordered" evidence="12">
    <location>
        <begin position="1277"/>
        <end position="1310"/>
    </location>
</feature>
<feature type="compositionally biased region" description="Basic and acidic residues" evidence="12">
    <location>
        <begin position="695"/>
        <end position="714"/>
    </location>
</feature>
<evidence type="ECO:0000313" key="14">
    <source>
        <dbReference type="Ensembl" id="ENSSTOP00000029339.1"/>
    </source>
</evidence>
<feature type="compositionally biased region" description="Basic and acidic residues" evidence="12">
    <location>
        <begin position="625"/>
        <end position="636"/>
    </location>
</feature>
<evidence type="ECO:0000313" key="15">
    <source>
        <dbReference type="Proteomes" id="UP000005215"/>
    </source>
</evidence>
<feature type="region of interest" description="Disordered" evidence="12">
    <location>
        <begin position="303"/>
        <end position="323"/>
    </location>
</feature>
<feature type="compositionally biased region" description="Low complexity" evidence="12">
    <location>
        <begin position="758"/>
        <end position="771"/>
    </location>
</feature>
<feature type="compositionally biased region" description="Basic and acidic residues" evidence="12">
    <location>
        <begin position="958"/>
        <end position="970"/>
    </location>
</feature>
<keyword evidence="6" id="KW-0493">Microtubule</keyword>
<feature type="compositionally biased region" description="Polar residues" evidence="12">
    <location>
        <begin position="1285"/>
        <end position="1301"/>
    </location>
</feature>
<feature type="region of interest" description="Disordered" evidence="12">
    <location>
        <begin position="805"/>
        <end position="1073"/>
    </location>
</feature>
<feature type="compositionally biased region" description="Low complexity" evidence="12">
    <location>
        <begin position="984"/>
        <end position="1001"/>
    </location>
</feature>
<comment type="function">
    <text evidence="9">Plays a role in microtubule organization. Required for centriole subdistal appendage assembly.</text>
</comment>
<dbReference type="InterPro" id="IPR008984">
    <property type="entry name" value="SMAD_FHA_dom_sf"/>
</dbReference>
<feature type="compositionally biased region" description="Basic and acidic residues" evidence="12">
    <location>
        <begin position="151"/>
        <end position="165"/>
    </location>
</feature>
<accession>A0A287D724</accession>
<dbReference type="Pfam" id="PF00498">
    <property type="entry name" value="FHA"/>
    <property type="match status" value="1"/>
</dbReference>
<evidence type="ECO:0000259" key="13">
    <source>
        <dbReference type="PROSITE" id="PS50006"/>
    </source>
</evidence>
<dbReference type="PROSITE" id="PS50006">
    <property type="entry name" value="FHA_DOMAIN"/>
    <property type="match status" value="1"/>
</dbReference>
<dbReference type="InterPro" id="IPR051176">
    <property type="entry name" value="Cent_Immune-Sig_Mod"/>
</dbReference>
<feature type="region of interest" description="Disordered" evidence="12">
    <location>
        <begin position="1223"/>
        <end position="1245"/>
    </location>
</feature>
<feature type="compositionally biased region" description="Low complexity" evidence="12">
    <location>
        <begin position="126"/>
        <end position="139"/>
    </location>
</feature>
<sequence>MSLTSWFLVSSGGTRHRLPREMIFVGRDDCELMLQSRSVDKQHAVINYDASTDEHLVKDLGSLNGTFVNDIRIPEQSYITLKLEDKLRFGYDTNLFTVVRGEMRVPEEALKHEKFTIQLQLSQKSSESSELSKSASAKSIDSKVADAPTEVQHKPTEALKTEEKASDISAMPRGTPLYGQPSWWGDDEVDEKIDFKSNGKAEEKNHETGTSGCSIDAKQVEEQSAAANEDVLFPFCREPSYFEIPTKEFQQPSQITESTIHEIPTKDTPSSHTTGAGHASFTIEFDDSTPGKVTIRDHVTKFTSDQRHKSKKSSPGTQDLPGIQTGMMAPENKVADWLAQNNPPQMVWERTEEDSKSIKSDVPVYLKRLKGNKHDDGTQSDSENAGAHRRCSKRATLEEHLRRHHSEQKKLQKVQAPEKHQDQAVVFGVDDNQDYNRPIINEKHKDLIKEWALSSAAVVMEERKPLSTSVFHNSEEGTSSSGSKRWVSQWASLAANHTRHDQEERIIELSVPVPSENEADIGESGISLRRTGSVASLAGQGERRRRTLPQLPNEDKSLESSRAKIIAQRSEIGEKQDTELQEKETPTGVHQKDKQDADRTLNKVNRTINGGDNKILPHIGNSTPGKEKSEPDKEASLVKQTLAKIQQQQEQKEQAQWTPAKLSSKNISCQIDKCREETSKQESQPPDKIPGHSTSKGERVIQNESKRRKAEEILKTQTSKGGDKKESSKSLVRQGSFTIEKPSPNIPIELIPHINKQTSSTPPSLALTSVSRLRERSDSLDTDSSMDTTLILKDTEAVMAFLEAKLREDNKTDEGPDTPSYNRDNSISPESDVDTASTISLVTGETERKSTQKRKSFTSLYKDRCSTSSPSKDVTKSSSSGAREKIEKKPKSRSSDVGSRSDGRKFVQSSGRIRQPSVDLTDDDQTSSVPHSAISDIMSSDQETYSCKSHGRTPLTSTDEHIHSKLEGGKGTKSKTSPVASGLSSKSTTLPRPRPTRTSLLRRARLGEASDSELADADKASVASEVSTTSSTSKPPTGRRNISRIDLLAQPRRTRLGSLSARSDSEATISRSSASSRTAEAIIRSGARLVPSDKFSPRIRANSISRLSDSKVKSMTSTHGSPSVNSRWRRFPTDYASTSEDEFGSNRNSPKHTRLRTSPALKTTRLQSTGSAMPTSSSFKHRIKEQEDYIRDWTAHREEIARISQDLALIAREINDVAGEIDSVTSSGTAPSTTVSTAATTPGSAIDTREEVGDLHGEMHKLVDRVFDESLNFRKIPPLVHSKTPEGNNGRSSDPKPQTTEPPDHLTITRRRTWSRDEVMGDNLLLSSVFQFSKKIRQSIDKTAGKIRILFKDKDRNWDEIESKLRAESEVPIVKTSSMEISSILQELKRVEKQLQAINTMIDPDGTLEALNNLGFPSAILPSPPKQKSSPVNNHSSPAML</sequence>
<feature type="region of interest" description="Disordered" evidence="12">
    <location>
        <begin position="1136"/>
        <end position="1157"/>
    </location>
</feature>
<evidence type="ECO:0000256" key="12">
    <source>
        <dbReference type="SAM" id="MobiDB-lite"/>
    </source>
</evidence>
<dbReference type="EMBL" id="AGTP01044717">
    <property type="status" value="NOT_ANNOTATED_CDS"/>
    <property type="molecule type" value="Genomic_DNA"/>
</dbReference>
<feature type="region of interest" description="Disordered" evidence="12">
    <location>
        <begin position="1419"/>
        <end position="1441"/>
    </location>
</feature>
<evidence type="ECO:0000256" key="1">
    <source>
        <dbReference type="ARBA" id="ARBA00004114"/>
    </source>
</evidence>
<evidence type="ECO:0000256" key="9">
    <source>
        <dbReference type="ARBA" id="ARBA00053332"/>
    </source>
</evidence>
<dbReference type="InterPro" id="IPR029300">
    <property type="entry name" value="CEP170_C"/>
</dbReference>
<dbReference type="GO" id="GO:0005874">
    <property type="term" value="C:microtubule"/>
    <property type="evidence" value="ECO:0007669"/>
    <property type="project" value="UniProtKB-KW"/>
</dbReference>
<comment type="similarity">
    <text evidence="3">Belongs to the CEP170 family.</text>
</comment>
<dbReference type="PANTHER" id="PTHR15715:SF17">
    <property type="entry name" value="CENTROSOMAL PROTEIN OF 170 KDA"/>
    <property type="match status" value="1"/>
</dbReference>
<gene>
    <name evidence="14" type="primary">CEP170</name>
</gene>
<dbReference type="FunFam" id="2.60.200.20:FF:000018">
    <property type="entry name" value="Centrosomal protein of 170 kDa"/>
    <property type="match status" value="1"/>
</dbReference>
<feature type="compositionally biased region" description="Basic and acidic residues" evidence="12">
    <location>
        <begin position="553"/>
        <end position="562"/>
    </location>
</feature>
<evidence type="ECO:0000256" key="7">
    <source>
        <dbReference type="ARBA" id="ARBA00023054"/>
    </source>
</evidence>
<dbReference type="Ensembl" id="ENSSTOT00000035279.1">
    <property type="protein sequence ID" value="ENSSTOP00000029339.1"/>
    <property type="gene ID" value="ENSSTOG00000008203.3"/>
</dbReference>
<evidence type="ECO:0000256" key="11">
    <source>
        <dbReference type="ARBA" id="ARBA00070079"/>
    </source>
</evidence>
<feature type="compositionally biased region" description="Basic and acidic residues" evidence="12">
    <location>
        <begin position="805"/>
        <end position="814"/>
    </location>
</feature>
<evidence type="ECO:0000256" key="3">
    <source>
        <dbReference type="ARBA" id="ARBA00010436"/>
    </source>
</evidence>
<feature type="compositionally biased region" description="Polar residues" evidence="12">
    <location>
        <begin position="1426"/>
        <end position="1441"/>
    </location>
</feature>